<name>A0A9X8RDP5_9BACI</name>
<dbReference type="EMBL" id="FTMX01000009">
    <property type="protein sequence ID" value="SIS02035.1"/>
    <property type="molecule type" value="Genomic_DNA"/>
</dbReference>
<organism evidence="1 2">
    <name type="scientific">Peribacillus simplex</name>
    <dbReference type="NCBI Taxonomy" id="1478"/>
    <lineage>
        <taxon>Bacteria</taxon>
        <taxon>Bacillati</taxon>
        <taxon>Bacillota</taxon>
        <taxon>Bacilli</taxon>
        <taxon>Bacillales</taxon>
        <taxon>Bacillaceae</taxon>
        <taxon>Peribacillus</taxon>
    </lineage>
</organism>
<gene>
    <name evidence="1" type="ORF">SAMN05878482_10995</name>
</gene>
<protein>
    <recommendedName>
        <fullName evidence="3">Transposase</fullName>
    </recommendedName>
</protein>
<comment type="caution">
    <text evidence="1">The sequence shown here is derived from an EMBL/GenBank/DDBJ whole genome shotgun (WGS) entry which is preliminary data.</text>
</comment>
<evidence type="ECO:0008006" key="3">
    <source>
        <dbReference type="Google" id="ProtNLM"/>
    </source>
</evidence>
<sequence>MLGMKSFRTATLILRGIEAMHMIKKGQLHQKVNSAQNEVEVIHKLFRLAA</sequence>
<evidence type="ECO:0000313" key="2">
    <source>
        <dbReference type="Proteomes" id="UP000185829"/>
    </source>
</evidence>
<dbReference type="Proteomes" id="UP000185829">
    <property type="component" value="Unassembled WGS sequence"/>
</dbReference>
<accession>A0A9X8RDP5</accession>
<dbReference type="AlphaFoldDB" id="A0A9X8RDP5"/>
<proteinExistence type="predicted"/>
<evidence type="ECO:0000313" key="1">
    <source>
        <dbReference type="EMBL" id="SIS02035.1"/>
    </source>
</evidence>
<reference evidence="1 2" key="1">
    <citation type="submission" date="2017-01" db="EMBL/GenBank/DDBJ databases">
        <authorList>
            <person name="Varghese N."/>
            <person name="Submissions S."/>
        </authorList>
    </citation>
    <scope>NUCLEOTIDE SEQUENCE [LARGE SCALE GENOMIC DNA]</scope>
    <source>
        <strain evidence="1 2">RUG2-6</strain>
    </source>
</reference>